<dbReference type="Gene3D" id="3.30.420.10">
    <property type="entry name" value="Ribonuclease H-like superfamily/Ribonuclease H"/>
    <property type="match status" value="1"/>
</dbReference>
<dbReference type="PANTHER" id="PTHR38462:SF1">
    <property type="entry name" value="YPRB RIBONUCLEASE H-LIKE DOMAIN-CONTAINING PROTEIN"/>
    <property type="match status" value="1"/>
</dbReference>
<feature type="domain" description="YprB ribonuclease H-like" evidence="1">
    <location>
        <begin position="103"/>
        <end position="270"/>
    </location>
</feature>
<keyword evidence="3" id="KW-1185">Reference proteome</keyword>
<dbReference type="InterPro" id="IPR038720">
    <property type="entry name" value="YprB_RNase_H-like_dom"/>
</dbReference>
<dbReference type="EMBL" id="CP129118">
    <property type="protein sequence ID" value="WOV89068.1"/>
    <property type="molecule type" value="Genomic_DNA"/>
</dbReference>
<evidence type="ECO:0000313" key="2">
    <source>
        <dbReference type="EMBL" id="WOV89068.1"/>
    </source>
</evidence>
<dbReference type="InterPro" id="IPR012337">
    <property type="entry name" value="RNaseH-like_sf"/>
</dbReference>
<accession>A0ABZ0LAJ7</accession>
<sequence>MSYEAKLMQMKKLVKKKAPLPLENQPDREHVIPPSPSYEDRWLSAGLVKEENEYGSVYKRVINYKPGYEHGNYELASLLHTVERWGKAKEDHPLAPDFKRPLVFFDTETTGLKGAGTLIFLMGFIEYTDTSFTLTQYVLPGPDHEAAFLYATNLWKYPMSVVMYNGKSFDMPQVQTRWTMNRNTLPPLLKHTEIDLLHGSKRIWKNEMDTFKLTAVEEEQLGFFREGDIPGYMAPIIYQDAVKNGRAEMLMKVLLHNEWDILSLVTLYIRTTDMLLLDSTEASSNADTNIGKWFTDLKSYDRSKEILSRVISEYGNDEPRAHYHIGFILKRDAHYSKAVDSFTIAANGLSGREKIIAYEELAKLYEHKMKELQSALKWTKNARELLEEGTDISERFKKRMRNNFEHREMRLMKKLFPGQAQ</sequence>
<dbReference type="PANTHER" id="PTHR38462">
    <property type="entry name" value="EXONUCLEASE-LIKE PROTEIN"/>
    <property type="match status" value="1"/>
</dbReference>
<dbReference type="InterPro" id="IPR011990">
    <property type="entry name" value="TPR-like_helical_dom_sf"/>
</dbReference>
<dbReference type="RefSeq" id="WP_317970765.1">
    <property type="nucleotide sequence ID" value="NZ_CP129118.1"/>
</dbReference>
<proteinExistence type="predicted"/>
<protein>
    <submittedName>
        <fullName evidence="2">Ribonuclease H-like domain-containing protein</fullName>
    </submittedName>
</protein>
<dbReference type="Proteomes" id="UP001303902">
    <property type="component" value="Chromosome"/>
</dbReference>
<evidence type="ECO:0000313" key="3">
    <source>
        <dbReference type="Proteomes" id="UP001303902"/>
    </source>
</evidence>
<dbReference type="Gene3D" id="1.25.40.10">
    <property type="entry name" value="Tetratricopeptide repeat domain"/>
    <property type="match status" value="1"/>
</dbReference>
<dbReference type="SUPFAM" id="SSF53098">
    <property type="entry name" value="Ribonuclease H-like"/>
    <property type="match status" value="1"/>
</dbReference>
<dbReference type="SUPFAM" id="SSF48452">
    <property type="entry name" value="TPR-like"/>
    <property type="match status" value="1"/>
</dbReference>
<gene>
    <name evidence="2" type="ORF">QWT69_08175</name>
</gene>
<name>A0ABZ0LAJ7_9BACL</name>
<organism evidence="2 3">
    <name type="scientific">Sporosarcina oncorhynchi</name>
    <dbReference type="NCBI Taxonomy" id="3056444"/>
    <lineage>
        <taxon>Bacteria</taxon>
        <taxon>Bacillati</taxon>
        <taxon>Bacillota</taxon>
        <taxon>Bacilli</taxon>
        <taxon>Bacillales</taxon>
        <taxon>Caryophanaceae</taxon>
        <taxon>Sporosarcina</taxon>
    </lineage>
</organism>
<dbReference type="Pfam" id="PF13482">
    <property type="entry name" value="RNase_H_2"/>
    <property type="match status" value="1"/>
</dbReference>
<dbReference type="InterPro" id="IPR036397">
    <property type="entry name" value="RNaseH_sf"/>
</dbReference>
<evidence type="ECO:0000259" key="1">
    <source>
        <dbReference type="Pfam" id="PF13482"/>
    </source>
</evidence>
<reference evidence="2 3" key="1">
    <citation type="submission" date="2023-06" db="EMBL/GenBank/DDBJ databases">
        <title>Sporosarcina sp. nov., isolated from Korean tranditional fermented seafood 'Jeotgal'.</title>
        <authorList>
            <person name="Yang A.I."/>
            <person name="Shin N.-R."/>
        </authorList>
    </citation>
    <scope>NUCLEOTIDE SEQUENCE [LARGE SCALE GENOMIC DNA]</scope>
    <source>
        <strain evidence="2 3">T2O-4</strain>
    </source>
</reference>